<dbReference type="GO" id="GO:0016020">
    <property type="term" value="C:membrane"/>
    <property type="evidence" value="ECO:0007669"/>
    <property type="project" value="UniProtKB-SubCell"/>
</dbReference>
<evidence type="ECO:0000256" key="3">
    <source>
        <dbReference type="ARBA" id="ARBA00022449"/>
    </source>
</evidence>
<dbReference type="GO" id="GO:0015297">
    <property type="term" value="F:antiporter activity"/>
    <property type="evidence" value="ECO:0007669"/>
    <property type="project" value="UniProtKB-KW"/>
</dbReference>
<evidence type="ECO:0000256" key="8">
    <source>
        <dbReference type="ARBA" id="ARBA00023136"/>
    </source>
</evidence>
<dbReference type="Proteomes" id="UP000237423">
    <property type="component" value="Unassembled WGS sequence"/>
</dbReference>
<dbReference type="NCBIfam" id="NF038006">
    <property type="entry name" value="NhaD_1"/>
    <property type="match status" value="1"/>
</dbReference>
<feature type="transmembrane region" description="Helical" evidence="11">
    <location>
        <begin position="462"/>
        <end position="480"/>
    </location>
</feature>
<dbReference type="PANTHER" id="PTHR43269:SF2">
    <property type="entry name" value="SODIUM_PROTON ANTIPORTER 1-RELATED"/>
    <property type="match status" value="1"/>
</dbReference>
<evidence type="ECO:0000256" key="12">
    <source>
        <dbReference type="SAM" id="SignalP"/>
    </source>
</evidence>
<evidence type="ECO:0000256" key="11">
    <source>
        <dbReference type="SAM" id="Phobius"/>
    </source>
</evidence>
<evidence type="ECO:0000256" key="2">
    <source>
        <dbReference type="ARBA" id="ARBA00022448"/>
    </source>
</evidence>
<comment type="subcellular location">
    <subcellularLocation>
        <location evidence="1">Membrane</location>
        <topology evidence="1">Multi-pass membrane protein</topology>
    </subcellularLocation>
</comment>
<feature type="transmembrane region" description="Helical" evidence="11">
    <location>
        <begin position="149"/>
        <end position="179"/>
    </location>
</feature>
<dbReference type="Pfam" id="PF03600">
    <property type="entry name" value="CitMHS"/>
    <property type="match status" value="1"/>
</dbReference>
<dbReference type="EMBL" id="PGFZ01000011">
    <property type="protein sequence ID" value="POZ50406.1"/>
    <property type="molecule type" value="Genomic_DNA"/>
</dbReference>
<proteinExistence type="inferred from homology"/>
<reference evidence="14 15" key="1">
    <citation type="submission" date="2017-11" db="EMBL/GenBank/DDBJ databases">
        <title>Draft Genome Sequence of Methylobacter psychrotolerans Sph1T, an Obligate Methanotroph from Low-Temperature Environments.</title>
        <authorList>
            <person name="Oshkin I.Y."/>
            <person name="Miroshnikov K."/>
            <person name="Belova S.E."/>
            <person name="Korzhenkov A."/>
            <person name="Toshchakov S.V."/>
            <person name="Dedysh S.N."/>
        </authorList>
    </citation>
    <scope>NUCLEOTIDE SEQUENCE [LARGE SCALE GENOMIC DNA]</scope>
    <source>
        <strain evidence="14 15">Sph1</strain>
    </source>
</reference>
<comment type="similarity">
    <text evidence="10">Belongs to the NhaD Na(+)/H(+) (TC 2.A.62) antiporter family.</text>
</comment>
<feature type="transmembrane region" description="Helical" evidence="11">
    <location>
        <begin position="374"/>
        <end position="395"/>
    </location>
</feature>
<dbReference type="GO" id="GO:0006814">
    <property type="term" value="P:sodium ion transport"/>
    <property type="evidence" value="ECO:0007669"/>
    <property type="project" value="UniProtKB-KW"/>
</dbReference>
<dbReference type="PANTHER" id="PTHR43269">
    <property type="entry name" value="SODIUM/PROTON ANTIPORTER 1-RELATED"/>
    <property type="match status" value="1"/>
</dbReference>
<feature type="chain" id="PRO_5015758028" evidence="12">
    <location>
        <begin position="29"/>
        <end position="485"/>
    </location>
</feature>
<protein>
    <submittedName>
        <fullName evidence="14">Sodium:proton antiporter</fullName>
    </submittedName>
</protein>
<feature type="signal peptide" evidence="12">
    <location>
        <begin position="1"/>
        <end position="28"/>
    </location>
</feature>
<dbReference type="InterPro" id="IPR004680">
    <property type="entry name" value="Cit_transptr-like_dom"/>
</dbReference>
<feature type="transmembrane region" description="Helical" evidence="11">
    <location>
        <begin position="109"/>
        <end position="128"/>
    </location>
</feature>
<feature type="domain" description="Citrate transporter-like" evidence="13">
    <location>
        <begin position="57"/>
        <end position="424"/>
    </location>
</feature>
<keyword evidence="2" id="KW-0813">Transport</keyword>
<keyword evidence="4 11" id="KW-0812">Transmembrane</keyword>
<feature type="transmembrane region" description="Helical" evidence="11">
    <location>
        <begin position="416"/>
        <end position="442"/>
    </location>
</feature>
<evidence type="ECO:0000256" key="6">
    <source>
        <dbReference type="ARBA" id="ARBA00023053"/>
    </source>
</evidence>
<feature type="transmembrane region" description="Helical" evidence="11">
    <location>
        <begin position="73"/>
        <end position="89"/>
    </location>
</feature>
<keyword evidence="3" id="KW-0050">Antiport</keyword>
<organism evidence="14 15">
    <name type="scientific">Methylovulum psychrotolerans</name>
    <dbReference type="NCBI Taxonomy" id="1704499"/>
    <lineage>
        <taxon>Bacteria</taxon>
        <taxon>Pseudomonadati</taxon>
        <taxon>Pseudomonadota</taxon>
        <taxon>Gammaproteobacteria</taxon>
        <taxon>Methylococcales</taxon>
        <taxon>Methylococcaceae</taxon>
        <taxon>Methylovulum</taxon>
    </lineage>
</organism>
<accession>A0A2S5CHX4</accession>
<evidence type="ECO:0000313" key="14">
    <source>
        <dbReference type="EMBL" id="POZ50406.1"/>
    </source>
</evidence>
<evidence type="ECO:0000256" key="9">
    <source>
        <dbReference type="ARBA" id="ARBA00023201"/>
    </source>
</evidence>
<keyword evidence="8 11" id="KW-0472">Membrane</keyword>
<evidence type="ECO:0000256" key="10">
    <source>
        <dbReference type="ARBA" id="ARBA00025753"/>
    </source>
</evidence>
<feature type="transmembrane region" description="Helical" evidence="11">
    <location>
        <begin position="228"/>
        <end position="250"/>
    </location>
</feature>
<feature type="transmembrane region" description="Helical" evidence="11">
    <location>
        <begin position="44"/>
        <end position="61"/>
    </location>
</feature>
<evidence type="ECO:0000256" key="4">
    <source>
        <dbReference type="ARBA" id="ARBA00022692"/>
    </source>
</evidence>
<name>A0A2S5CHX4_9GAMM</name>
<sequence length="485" mass="53122">MKNSPPPLLTRYGLVLALVLLVPSLAYADDIAATVMQLDLKRHVVGYLAVAITVMAYAIAMTEDLHQMSKAKPMVLGSALIWFAIFMYYSSEYGTAKHVAVVFQSNLTAYAELFLFITVSMTFLNTMTERGIFDALRIVLANRQYSYRQLFWITGVLAFVLSLVISSLTVGLLMGYIILAIGKDDAKFVGLAGLNAVVAANAGGTMSPLGGISTFFVWQQNMLHFTQFFALTVPCIVNFLVPAIIMHFSVTKGTPRFSKEQPLLKRGSKRVIFIFVLTFSITILSNVFFDMPAIAGMMLGLALLQFFAYFLTKTEKLSHVSLPDSQETPDSQKGFDVFKCIAGVDWDTLLFFYGAMMIVGALNFLGYLDAMAQYLFTEINATLANIMIGLASSSIDNGTLMFAVLNMHPKLPIGQWLLLTLTLGVGGSLLAIGSAPALHVLGLMKGVMKEGEGYTFTLHLRWMPAILLGFFASIGVLFLMNGGQF</sequence>
<dbReference type="RefSeq" id="WP_103975392.1">
    <property type="nucleotide sequence ID" value="NZ_PGFZ01000011.1"/>
</dbReference>
<feature type="transmembrane region" description="Helical" evidence="11">
    <location>
        <begin position="349"/>
        <end position="368"/>
    </location>
</feature>
<dbReference type="InterPro" id="IPR045016">
    <property type="entry name" value="NhaD-like"/>
</dbReference>
<feature type="transmembrane region" description="Helical" evidence="11">
    <location>
        <begin position="294"/>
        <end position="312"/>
    </location>
</feature>
<keyword evidence="7" id="KW-0406">Ion transport</keyword>
<comment type="caution">
    <text evidence="14">The sequence shown here is derived from an EMBL/GenBank/DDBJ whole genome shotgun (WGS) entry which is preliminary data.</text>
</comment>
<evidence type="ECO:0000256" key="7">
    <source>
        <dbReference type="ARBA" id="ARBA00023065"/>
    </source>
</evidence>
<evidence type="ECO:0000259" key="13">
    <source>
        <dbReference type="Pfam" id="PF03600"/>
    </source>
</evidence>
<evidence type="ECO:0000256" key="5">
    <source>
        <dbReference type="ARBA" id="ARBA00022989"/>
    </source>
</evidence>
<feature type="transmembrane region" description="Helical" evidence="11">
    <location>
        <begin position="271"/>
        <end position="288"/>
    </location>
</feature>
<keyword evidence="12" id="KW-0732">Signal</keyword>
<evidence type="ECO:0000256" key="1">
    <source>
        <dbReference type="ARBA" id="ARBA00004141"/>
    </source>
</evidence>
<gene>
    <name evidence="14" type="ORF">AADEFJLK_03819</name>
</gene>
<keyword evidence="9" id="KW-0739">Sodium transport</keyword>
<keyword evidence="6" id="KW-0915">Sodium</keyword>
<dbReference type="AlphaFoldDB" id="A0A2S5CHX4"/>
<evidence type="ECO:0000313" key="15">
    <source>
        <dbReference type="Proteomes" id="UP000237423"/>
    </source>
</evidence>
<keyword evidence="5 11" id="KW-1133">Transmembrane helix</keyword>